<dbReference type="EMBL" id="FNRY01000001">
    <property type="protein sequence ID" value="SEC15417.1"/>
    <property type="molecule type" value="Genomic_DNA"/>
</dbReference>
<dbReference type="SUPFAM" id="SSF103473">
    <property type="entry name" value="MFS general substrate transporter"/>
    <property type="match status" value="1"/>
</dbReference>
<dbReference type="RefSeq" id="WP_091185497.1">
    <property type="nucleotide sequence ID" value="NZ_FNRY01000001.1"/>
</dbReference>
<dbReference type="InterPro" id="IPR020846">
    <property type="entry name" value="MFS_dom"/>
</dbReference>
<organism evidence="9 10">
    <name type="scientific">Paramicrobacterium humi</name>
    <dbReference type="NCBI Taxonomy" id="640635"/>
    <lineage>
        <taxon>Bacteria</taxon>
        <taxon>Bacillati</taxon>
        <taxon>Actinomycetota</taxon>
        <taxon>Actinomycetes</taxon>
        <taxon>Micrococcales</taxon>
        <taxon>Microbacteriaceae</taxon>
        <taxon>Paramicrobacterium</taxon>
    </lineage>
</organism>
<keyword evidence="10" id="KW-1185">Reference proteome</keyword>
<evidence type="ECO:0000256" key="1">
    <source>
        <dbReference type="ARBA" id="ARBA00004651"/>
    </source>
</evidence>
<dbReference type="InterPro" id="IPR036259">
    <property type="entry name" value="MFS_trans_sf"/>
</dbReference>
<feature type="transmembrane region" description="Helical" evidence="7">
    <location>
        <begin position="379"/>
        <end position="402"/>
    </location>
</feature>
<dbReference type="Proteomes" id="UP000199183">
    <property type="component" value="Unassembled WGS sequence"/>
</dbReference>
<feature type="transmembrane region" description="Helical" evidence="7">
    <location>
        <begin position="294"/>
        <end position="313"/>
    </location>
</feature>
<feature type="transmembrane region" description="Helical" evidence="7">
    <location>
        <begin position="47"/>
        <end position="69"/>
    </location>
</feature>
<dbReference type="Gene3D" id="1.20.1250.20">
    <property type="entry name" value="MFS general substrate transporter like domains"/>
    <property type="match status" value="1"/>
</dbReference>
<dbReference type="GO" id="GO:0005886">
    <property type="term" value="C:plasma membrane"/>
    <property type="evidence" value="ECO:0007669"/>
    <property type="project" value="UniProtKB-SubCell"/>
</dbReference>
<name>A0A1H4Q744_9MICO</name>
<evidence type="ECO:0000259" key="8">
    <source>
        <dbReference type="PROSITE" id="PS50850"/>
    </source>
</evidence>
<dbReference type="AlphaFoldDB" id="A0A1H4Q744"/>
<evidence type="ECO:0000256" key="5">
    <source>
        <dbReference type="ARBA" id="ARBA00022989"/>
    </source>
</evidence>
<evidence type="ECO:0000256" key="6">
    <source>
        <dbReference type="ARBA" id="ARBA00023136"/>
    </source>
</evidence>
<feature type="transmembrane region" description="Helical" evidence="7">
    <location>
        <begin position="231"/>
        <end position="254"/>
    </location>
</feature>
<feature type="transmembrane region" description="Helical" evidence="7">
    <location>
        <begin position="351"/>
        <end position="373"/>
    </location>
</feature>
<accession>A0A1H4Q744</accession>
<dbReference type="GO" id="GO:0022857">
    <property type="term" value="F:transmembrane transporter activity"/>
    <property type="evidence" value="ECO:0007669"/>
    <property type="project" value="InterPro"/>
</dbReference>
<keyword evidence="4 7" id="KW-0812">Transmembrane</keyword>
<sequence>MTLASRREGLGRPFALLWQSSLVSNLADGLGRTAVPLIATTLTRDPVLIAGIGAIAFVPWLLFGMPAGVLVDRVDRRKAMAIANGLRVVMALVLALSITTDTLSIWLLYGVVLVFGMGETVYDTAALALMPDTVKRSQLERANGRLNATQTVVDGFIASPVSGLLFGVAISLPVWSTLAGFAAAAGLILLLPRAVGRPLAEPGAEARAGSVRRELVDALQFIRRHRYLRGLVAVNCVTGFFNSLGQAVIVLLYIEHFRTPEAAIGFVYAGVSVGAVLGSLSAEGIVSRFGRGRALIAGSVLDGIGLIGAGAAPEVFSSVAFFAIAGFGVALWNVPWGAVRQELVPGHMLGRAVGAIRTITWGAFPLGTLAGGWLGRAGLTLPTIIGGALVILSTLVAARLLLATPARVVDQ</sequence>
<evidence type="ECO:0000256" key="3">
    <source>
        <dbReference type="ARBA" id="ARBA00022475"/>
    </source>
</evidence>
<keyword evidence="6 7" id="KW-0472">Membrane</keyword>
<evidence type="ECO:0000313" key="9">
    <source>
        <dbReference type="EMBL" id="SEC15417.1"/>
    </source>
</evidence>
<feature type="domain" description="Major facilitator superfamily (MFS) profile" evidence="8">
    <location>
        <begin position="13"/>
        <end position="405"/>
    </location>
</feature>
<dbReference type="CDD" id="cd06173">
    <property type="entry name" value="MFS_MefA_like"/>
    <property type="match status" value="1"/>
</dbReference>
<dbReference type="STRING" id="640635.SAMN04489806_2732"/>
<proteinExistence type="predicted"/>
<gene>
    <name evidence="9" type="ORF">SAMN04489806_2732</name>
</gene>
<dbReference type="PROSITE" id="PS50850">
    <property type="entry name" value="MFS"/>
    <property type="match status" value="1"/>
</dbReference>
<reference evidence="9 10" key="1">
    <citation type="submission" date="2016-10" db="EMBL/GenBank/DDBJ databases">
        <authorList>
            <person name="de Groot N.N."/>
        </authorList>
    </citation>
    <scope>NUCLEOTIDE SEQUENCE [LARGE SCALE GENOMIC DNA]</scope>
    <source>
        <strain evidence="9 10">DSM 21799</strain>
    </source>
</reference>
<dbReference type="PANTHER" id="PTHR23513:SF6">
    <property type="entry name" value="MAJOR FACILITATOR SUPERFAMILY ASSOCIATED DOMAIN-CONTAINING PROTEIN"/>
    <property type="match status" value="1"/>
</dbReference>
<comment type="subcellular location">
    <subcellularLocation>
        <location evidence="1">Cell membrane</location>
        <topology evidence="1">Multi-pass membrane protein</topology>
    </subcellularLocation>
</comment>
<dbReference type="InterPro" id="IPR010290">
    <property type="entry name" value="TM_effector"/>
</dbReference>
<keyword evidence="3" id="KW-1003">Cell membrane</keyword>
<keyword evidence="2" id="KW-0813">Transport</keyword>
<dbReference type="PANTHER" id="PTHR23513">
    <property type="entry name" value="INTEGRAL MEMBRANE EFFLUX PROTEIN-RELATED"/>
    <property type="match status" value="1"/>
</dbReference>
<evidence type="ECO:0000256" key="4">
    <source>
        <dbReference type="ARBA" id="ARBA00022692"/>
    </source>
</evidence>
<protein>
    <submittedName>
        <fullName evidence="9">Transmembrane secretion effector</fullName>
    </submittedName>
</protein>
<evidence type="ECO:0000313" key="10">
    <source>
        <dbReference type="Proteomes" id="UP000199183"/>
    </source>
</evidence>
<evidence type="ECO:0000256" key="2">
    <source>
        <dbReference type="ARBA" id="ARBA00022448"/>
    </source>
</evidence>
<feature type="transmembrane region" description="Helical" evidence="7">
    <location>
        <begin position="178"/>
        <end position="195"/>
    </location>
</feature>
<evidence type="ECO:0000256" key="7">
    <source>
        <dbReference type="SAM" id="Phobius"/>
    </source>
</evidence>
<feature type="transmembrane region" description="Helical" evidence="7">
    <location>
        <begin position="266"/>
        <end position="282"/>
    </location>
</feature>
<dbReference type="OrthoDB" id="145388at2"/>
<feature type="transmembrane region" description="Helical" evidence="7">
    <location>
        <begin position="319"/>
        <end position="339"/>
    </location>
</feature>
<dbReference type="Pfam" id="PF05977">
    <property type="entry name" value="MFS_3"/>
    <property type="match status" value="1"/>
</dbReference>
<keyword evidence="5 7" id="KW-1133">Transmembrane helix</keyword>